<protein>
    <submittedName>
        <fullName evidence="2">Altered inheritance of mitochondria protein 44</fullName>
    </submittedName>
</protein>
<proteinExistence type="predicted"/>
<comment type="caution">
    <text evidence="2">The sequence shown here is derived from an EMBL/GenBank/DDBJ whole genome shotgun (WGS) entry which is preliminary data.</text>
</comment>
<feature type="compositionally biased region" description="Low complexity" evidence="1">
    <location>
        <begin position="564"/>
        <end position="574"/>
    </location>
</feature>
<sequence length="747" mass="82347">MIIRTPTRTKTKSFNGTQVDFKFPSTESLPRSEQKNEIELNNHHLLNVQLNSKNHLDIAGRSSSQVSSTHHDSNDDNVSQILSDYTSASNTNSNGAYTNSSNGYYSFANISDNTTSPRFFADNKDGPVSSLNLVSPNKFGNYPMTLAPDKSATSSPSLTGKRSNNSLRSSILSKGKSSTGSQMASIPENKSVSAHTVNASIPTADNISYEIVSATSNIEQSQPRMVSTVSSSSSDSNNSEHTHVSSQLNKTATVKKHPMAPTTNKMKHSKRVTTATGPILKPTRSVSRKLSTSRRITSVSSSMTPKRNRKSQLKRSNAIRCKGGLLAYFTSLGIKVKRTLKKLRIVIRKNIFFFNNGHGTVGHRTVSQSNKGKSNPNGKKLHKSKHNVNYSTSTRNGLTTSHLKRTDGYVTNLRRTISQSSRKSSLSKPITKSTPTDSISDPSASSSGKKISPSRTTLRRTNSSIRRAASILTATPTNNRFSTVIDPSSTSPVTTFNSLSNSPNPTYLTRSNGMSSLNSVIREPSIVVKNKVIPLSMNAYTIKEEDEYVIDTNSMYKRNSITGSESDSNSSYFESNHEKSSIYSENETDDSDYEMDDEKMTPEALAGLFNNYYRSIISKRIMMRLQMGDYNDSSKLNGEYIQLLEKFISEYESDSSDIFDNEDRTSKHDSISSSSDDDSNSQFSFNTTDENSDEKIDIITPLEKHGKNDIKIQFESPFGMYSQNASLLSIPTDAVKRSLTLPIGINI</sequence>
<feature type="compositionally biased region" description="Polar residues" evidence="1">
    <location>
        <begin position="455"/>
        <end position="465"/>
    </location>
</feature>
<organism evidence="2 3">
    <name type="scientific">Maudiozyma exigua</name>
    <name type="common">Yeast</name>
    <name type="synonym">Kazachstania exigua</name>
    <dbReference type="NCBI Taxonomy" id="34358"/>
    <lineage>
        <taxon>Eukaryota</taxon>
        <taxon>Fungi</taxon>
        <taxon>Dikarya</taxon>
        <taxon>Ascomycota</taxon>
        <taxon>Saccharomycotina</taxon>
        <taxon>Saccharomycetes</taxon>
        <taxon>Saccharomycetales</taxon>
        <taxon>Saccharomycetaceae</taxon>
        <taxon>Maudiozyma</taxon>
    </lineage>
</organism>
<feature type="compositionally biased region" description="Basic and acidic residues" evidence="1">
    <location>
        <begin position="661"/>
        <end position="670"/>
    </location>
</feature>
<gene>
    <name evidence="2" type="primary">AIM44</name>
    <name evidence="2" type="ORF">C6P45_000358</name>
</gene>
<reference evidence="2 3" key="1">
    <citation type="submission" date="2020-11" db="EMBL/GenBank/DDBJ databases">
        <title>Kefir isolates.</title>
        <authorList>
            <person name="Marcisauskas S."/>
            <person name="Kim Y."/>
            <person name="Blasche S."/>
        </authorList>
    </citation>
    <scope>NUCLEOTIDE SEQUENCE [LARGE SCALE GENOMIC DNA]</scope>
    <source>
        <strain evidence="2 3">OG2</strain>
    </source>
</reference>
<feature type="compositionally biased region" description="Polar residues" evidence="1">
    <location>
        <begin position="175"/>
        <end position="194"/>
    </location>
</feature>
<dbReference type="AlphaFoldDB" id="A0A9P6WGG3"/>
<evidence type="ECO:0000313" key="2">
    <source>
        <dbReference type="EMBL" id="KAG0671526.1"/>
    </source>
</evidence>
<feature type="region of interest" description="Disordered" evidence="1">
    <location>
        <begin position="479"/>
        <end position="504"/>
    </location>
</feature>
<feature type="compositionally biased region" description="Low complexity" evidence="1">
    <location>
        <begin position="369"/>
        <end position="378"/>
    </location>
</feature>
<evidence type="ECO:0000256" key="1">
    <source>
        <dbReference type="SAM" id="MobiDB-lite"/>
    </source>
</evidence>
<dbReference type="EMBL" id="PUHR01000011">
    <property type="protein sequence ID" value="KAG0671526.1"/>
    <property type="molecule type" value="Genomic_DNA"/>
</dbReference>
<name>A0A9P6WGG3_MAUEX</name>
<feature type="region of interest" description="Disordered" evidence="1">
    <location>
        <begin position="1"/>
        <end position="34"/>
    </location>
</feature>
<keyword evidence="3" id="KW-1185">Reference proteome</keyword>
<feature type="compositionally biased region" description="Polar residues" evidence="1">
    <location>
        <begin position="387"/>
        <end position="401"/>
    </location>
</feature>
<feature type="region of interest" description="Disordered" evidence="1">
    <location>
        <begin position="561"/>
        <end position="596"/>
    </location>
</feature>
<feature type="compositionally biased region" description="Low complexity" evidence="1">
    <location>
        <begin position="161"/>
        <end position="174"/>
    </location>
</feature>
<evidence type="ECO:0000313" key="3">
    <source>
        <dbReference type="Proteomes" id="UP000750334"/>
    </source>
</evidence>
<feature type="compositionally biased region" description="Low complexity" evidence="1">
    <location>
        <begin position="226"/>
        <end position="237"/>
    </location>
</feature>
<accession>A0A9P6WGG3</accession>
<dbReference type="OrthoDB" id="4065285at2759"/>
<dbReference type="Proteomes" id="UP000750334">
    <property type="component" value="Unassembled WGS sequence"/>
</dbReference>
<feature type="region of interest" description="Disordered" evidence="1">
    <location>
        <begin position="358"/>
        <end position="465"/>
    </location>
</feature>
<feature type="region of interest" description="Disordered" evidence="1">
    <location>
        <begin position="657"/>
        <end position="690"/>
    </location>
</feature>
<feature type="region of interest" description="Disordered" evidence="1">
    <location>
        <begin position="144"/>
        <end position="194"/>
    </location>
</feature>
<feature type="compositionally biased region" description="Polar residues" evidence="1">
    <location>
        <begin position="151"/>
        <end position="160"/>
    </location>
</feature>
<feature type="compositionally biased region" description="Low complexity" evidence="1">
    <location>
        <begin position="418"/>
        <end position="454"/>
    </location>
</feature>
<feature type="compositionally biased region" description="Low complexity" evidence="1">
    <location>
        <begin position="293"/>
        <end position="302"/>
    </location>
</feature>
<feature type="compositionally biased region" description="Acidic residues" evidence="1">
    <location>
        <begin position="586"/>
        <end position="596"/>
    </location>
</feature>
<feature type="compositionally biased region" description="Polar residues" evidence="1">
    <location>
        <begin position="1"/>
        <end position="18"/>
    </location>
</feature>
<feature type="region of interest" description="Disordered" evidence="1">
    <location>
        <begin position="218"/>
        <end position="316"/>
    </location>
</feature>